<dbReference type="InterPro" id="IPR011010">
    <property type="entry name" value="DNA_brk_join_enz"/>
</dbReference>
<dbReference type="InterPro" id="IPR010998">
    <property type="entry name" value="Integrase_recombinase_N"/>
</dbReference>
<evidence type="ECO:0000256" key="4">
    <source>
        <dbReference type="ARBA" id="ARBA00023172"/>
    </source>
</evidence>
<dbReference type="PROSITE" id="PS51898">
    <property type="entry name" value="TYR_RECOMBINASE"/>
    <property type="match status" value="1"/>
</dbReference>
<dbReference type="Gene3D" id="1.10.443.10">
    <property type="entry name" value="Intergrase catalytic core"/>
    <property type="match status" value="1"/>
</dbReference>
<evidence type="ECO:0000256" key="2">
    <source>
        <dbReference type="ARBA" id="ARBA00022908"/>
    </source>
</evidence>
<accession>A0ABN4AQR7</accession>
<dbReference type="InterPro" id="IPR002104">
    <property type="entry name" value="Integrase_catalytic"/>
</dbReference>
<feature type="domain" description="Core-binding (CB)" evidence="7">
    <location>
        <begin position="103"/>
        <end position="187"/>
    </location>
</feature>
<evidence type="ECO:0000256" key="5">
    <source>
        <dbReference type="PROSITE-ProRule" id="PRU01248"/>
    </source>
</evidence>
<evidence type="ECO:0000256" key="3">
    <source>
        <dbReference type="ARBA" id="ARBA00023125"/>
    </source>
</evidence>
<evidence type="ECO:0000256" key="1">
    <source>
        <dbReference type="ARBA" id="ARBA00008857"/>
    </source>
</evidence>
<dbReference type="Proteomes" id="UP000002875">
    <property type="component" value="Chromosome"/>
</dbReference>
<dbReference type="RefSeq" id="WP_015029830.1">
    <property type="nucleotide sequence ID" value="NC_018748.1"/>
</dbReference>
<organism evidence="8 9">
    <name type="scientific">Emticicia oligotrophica (strain DSM 17448 / CIP 109782 / MTCC 6937 / GPTSA100-15)</name>
    <dbReference type="NCBI Taxonomy" id="929562"/>
    <lineage>
        <taxon>Bacteria</taxon>
        <taxon>Pseudomonadati</taxon>
        <taxon>Bacteroidota</taxon>
        <taxon>Cytophagia</taxon>
        <taxon>Cytophagales</taxon>
        <taxon>Leadbetterellaceae</taxon>
        <taxon>Emticicia</taxon>
    </lineage>
</organism>
<evidence type="ECO:0000313" key="8">
    <source>
        <dbReference type="EMBL" id="AFK04136.1"/>
    </source>
</evidence>
<comment type="similarity">
    <text evidence="1">Belongs to the 'phage' integrase family.</text>
</comment>
<dbReference type="EMBL" id="CP002961">
    <property type="protein sequence ID" value="AFK04136.1"/>
    <property type="molecule type" value="Genomic_DNA"/>
</dbReference>
<evidence type="ECO:0000259" key="7">
    <source>
        <dbReference type="PROSITE" id="PS51900"/>
    </source>
</evidence>
<dbReference type="SUPFAM" id="SSF56349">
    <property type="entry name" value="DNA breaking-rejoining enzymes"/>
    <property type="match status" value="1"/>
</dbReference>
<gene>
    <name evidence="8" type="ordered locus">Emtol_3003</name>
</gene>
<dbReference type="Pfam" id="PF17293">
    <property type="entry name" value="Arm-DNA-bind_5"/>
    <property type="match status" value="1"/>
</dbReference>
<evidence type="ECO:0000313" key="9">
    <source>
        <dbReference type="Proteomes" id="UP000002875"/>
    </source>
</evidence>
<keyword evidence="4" id="KW-0233">DNA recombination</keyword>
<dbReference type="PROSITE" id="PS51900">
    <property type="entry name" value="CB"/>
    <property type="match status" value="1"/>
</dbReference>
<proteinExistence type="inferred from homology"/>
<name>A0ABN4AQR7_EMTOG</name>
<keyword evidence="3 5" id="KW-0238">DNA-binding</keyword>
<dbReference type="PANTHER" id="PTHR30349">
    <property type="entry name" value="PHAGE INTEGRASE-RELATED"/>
    <property type="match status" value="1"/>
</dbReference>
<dbReference type="InterPro" id="IPR035386">
    <property type="entry name" value="Arm-DNA-bind_5"/>
</dbReference>
<sequence length="412" mass="47694">MGILKPTFAIIQDTRKANIEGKYPLKLRVIFNRQNRTYSIGIDLSKEQFEKLFSSKLRDEWLKDVRLNCEAIKQKAEEVGSKINEFTFDKFKDTFFVNPEEQVKSKDVYKNFENYISALKSQSRVSTADSYTCASNSLKKFKKKLTFEDITPKFLNDYEKSMLNEGNSSTTIGIYLRSLRTIYNQAIENGIIAKELYPFKKNKFQIPASRNIKKALTLSEIEKIVNYETITGTSEDKAKDLWCLSYLCQGINLKDLARLKIKNLESDKITFIRAKTQLSTKSNQSAITIILSDKAKEIIDKWKNRSNNPDDYLLPILEPKVTPKRERELIQYTNKLINTYMKKIGLKLGFEKMPLFYSARHSFATVLKRKGISTVFISEALGHSNLITTQSYLDSFEDETKKQYANLLTQFN</sequence>
<dbReference type="Pfam" id="PF13102">
    <property type="entry name" value="Phage_int_SAM_5"/>
    <property type="match status" value="1"/>
</dbReference>
<keyword evidence="9" id="KW-1185">Reference proteome</keyword>
<reference evidence="8 9" key="1">
    <citation type="submission" date="2011-07" db="EMBL/GenBank/DDBJ databases">
        <title>The complete genome of chromosome of Emticicia oligotrophica DSM 17448.</title>
        <authorList>
            <consortium name="US DOE Joint Genome Institute (JGI-PGF)"/>
            <person name="Lucas S."/>
            <person name="Han J."/>
            <person name="Lapidus A."/>
            <person name="Bruce D."/>
            <person name="Goodwin L."/>
            <person name="Pitluck S."/>
            <person name="Peters L."/>
            <person name="Kyrpides N."/>
            <person name="Mavromatis K."/>
            <person name="Ivanova N."/>
            <person name="Ovchinnikova G."/>
            <person name="Teshima H."/>
            <person name="Detter J.C."/>
            <person name="Tapia R."/>
            <person name="Han C."/>
            <person name="Land M."/>
            <person name="Hauser L."/>
            <person name="Markowitz V."/>
            <person name="Cheng J.-F."/>
            <person name="Hugenholtz P."/>
            <person name="Woyke T."/>
            <person name="Wu D."/>
            <person name="Tindall B."/>
            <person name="Pomrenke H."/>
            <person name="Brambilla E."/>
            <person name="Klenk H.-P."/>
            <person name="Eisen J.A."/>
        </authorList>
    </citation>
    <scope>NUCLEOTIDE SEQUENCE [LARGE SCALE GENOMIC DNA]</scope>
    <source>
        <strain evidence="8 9">DSM 17448</strain>
    </source>
</reference>
<dbReference type="Pfam" id="PF00589">
    <property type="entry name" value="Phage_integrase"/>
    <property type="match status" value="1"/>
</dbReference>
<keyword evidence="2" id="KW-0229">DNA integration</keyword>
<evidence type="ECO:0000259" key="6">
    <source>
        <dbReference type="PROSITE" id="PS51898"/>
    </source>
</evidence>
<dbReference type="PANTHER" id="PTHR30349:SF64">
    <property type="entry name" value="PROPHAGE INTEGRASE INTD-RELATED"/>
    <property type="match status" value="1"/>
</dbReference>
<dbReference type="InterPro" id="IPR025269">
    <property type="entry name" value="SAM-like_dom"/>
</dbReference>
<feature type="domain" description="Tyr recombinase" evidence="6">
    <location>
        <begin position="211"/>
        <end position="405"/>
    </location>
</feature>
<dbReference type="Gene3D" id="1.10.150.130">
    <property type="match status" value="1"/>
</dbReference>
<dbReference type="InterPro" id="IPR050090">
    <property type="entry name" value="Tyrosine_recombinase_XerCD"/>
</dbReference>
<protein>
    <submittedName>
        <fullName evidence="8">Integrase family protein</fullName>
    </submittedName>
</protein>
<dbReference type="InterPro" id="IPR044068">
    <property type="entry name" value="CB"/>
</dbReference>
<dbReference type="InterPro" id="IPR013762">
    <property type="entry name" value="Integrase-like_cat_sf"/>
</dbReference>